<dbReference type="InterPro" id="IPR050862">
    <property type="entry name" value="RdRp_reductase_class-2"/>
</dbReference>
<feature type="domain" description="TSCPD" evidence="16">
    <location>
        <begin position="745"/>
        <end position="849"/>
    </location>
</feature>
<dbReference type="GO" id="GO:0031419">
    <property type="term" value="F:cobalamin binding"/>
    <property type="evidence" value="ECO:0007669"/>
    <property type="project" value="UniProtKB-KW"/>
</dbReference>
<evidence type="ECO:0000256" key="8">
    <source>
        <dbReference type="ARBA" id="ARBA00023002"/>
    </source>
</evidence>
<name>A0A7C3WNE2_9BACT</name>
<gene>
    <name evidence="17" type="ORF">ENV35_01365</name>
</gene>
<evidence type="ECO:0000256" key="1">
    <source>
        <dbReference type="ARBA" id="ARBA00001922"/>
    </source>
</evidence>
<dbReference type="InterPro" id="IPR024434">
    <property type="entry name" value="TSCPD_dom"/>
</dbReference>
<dbReference type="PRINTS" id="PR01183">
    <property type="entry name" value="RIBORDTASEM1"/>
</dbReference>
<evidence type="ECO:0000259" key="16">
    <source>
        <dbReference type="Pfam" id="PF12637"/>
    </source>
</evidence>
<feature type="domain" description="Ribonucleotide reductase class II vitamin B12-dependent N-terminal" evidence="15">
    <location>
        <begin position="24"/>
        <end position="113"/>
    </location>
</feature>
<evidence type="ECO:0000256" key="6">
    <source>
        <dbReference type="ARBA" id="ARBA00022634"/>
    </source>
</evidence>
<evidence type="ECO:0000256" key="3">
    <source>
        <dbReference type="ARBA" id="ARBA00012274"/>
    </source>
</evidence>
<keyword evidence="6 13" id="KW-0237">DNA synthesis</keyword>
<evidence type="ECO:0000256" key="12">
    <source>
        <dbReference type="ARBA" id="ARBA00047754"/>
    </source>
</evidence>
<keyword evidence="10 13" id="KW-0170">Cobalt</keyword>
<evidence type="ECO:0000259" key="14">
    <source>
        <dbReference type="Pfam" id="PF02867"/>
    </source>
</evidence>
<keyword evidence="5 13" id="KW-0846">Cobalamin</keyword>
<keyword evidence="7 13" id="KW-0547">Nucleotide-binding</keyword>
<dbReference type="Pfam" id="PF12637">
    <property type="entry name" value="TSCPD"/>
    <property type="match status" value="1"/>
</dbReference>
<dbReference type="InterPro" id="IPR013344">
    <property type="entry name" value="RNR_NrdJ/NrdZ"/>
</dbReference>
<dbReference type="Gene3D" id="3.20.70.20">
    <property type="match status" value="1"/>
</dbReference>
<sequence>MKFERVFTAEGLHPFNTVTWKNFNSSITNKEGKKIFEQQNVEFPEFWDQTSVDIVCEKYFAGSTPKNREYSLKQLITRVVGWYYEKGLADKYFDTEEDAEVFKDELTYLMLYQYAAFNSPVYFNVGVRKDPQVSACFILSADDTMDSISDNMKIEMSIFRGGSGAGLNRSKLRSSKERVSTGGTAMGPLVPIEISDKIAKATKSGGKTRRSALMMELDIDHGDIEQFIVQKAQVEKAAKILIKEGWSADFDDPNGVYSLLGLQNFNQSVSIPDSFMQCLISSQQWALLERYPTNLPDIDKKKLKTITTFQGDFFEYEGNWYLEKKDEYIKVIKWVKARDLWNMICESAWECADPGVQFRTHINNWHTCKADGEITGSNPCSEYFFLEDTSCNLASLNLLKFLEGDSFNISKFKQAVRIFITAMDISVHNASYPTRHIKEKTKLYRTLGLGYTNLGALLLSKTLPYDSEEGRKYAAAITALLLSFAYSTSQELASQLGPFEKYETNKEYVSEVLAKHLSYMEKLKNDLSFSQINEDIKTEINYIIEQAIQNFPSNHSPVRNAQVVVIAPTGTISFMMGAETTGIEPVLGLTYYKKMVGGGFIELTVPSVKKALLKLGYTDREINVIFKSLKNDPESLFSLLDAKHLPLLQTSFSSLPQLTLSPSAHVEMMAAVQPFISGGISKTVNLPYNATKEDIDKIFMTAWRLGLKSISVYRDGCKGSQPLSLDKSEKLLSNGRPKPIRRVLPDDRPGYNHKFRIGNQKGFLQFGFYPDTHKLGEMYAEISKGGSTLNGLVNTIAILVSIMLQYGVPPEEIIDAFENLQFEPSGFTSNPNIPVASSIPDYIAKYMRHLLSFHSHNLGSEKKKEEYQTGETCPNCGNLMVRTGTCYTCTHCGSTGGCG</sequence>
<dbReference type="EC" id="1.17.4.1" evidence="3 13"/>
<dbReference type="AlphaFoldDB" id="A0A7C3WNE2"/>
<comment type="cofactor">
    <cofactor evidence="1 13">
        <name>adenosylcob(III)alamin</name>
        <dbReference type="ChEBI" id="CHEBI:18408"/>
    </cofactor>
</comment>
<dbReference type="CDD" id="cd02888">
    <property type="entry name" value="RNR_II_dimer"/>
    <property type="match status" value="1"/>
</dbReference>
<evidence type="ECO:0000313" key="17">
    <source>
        <dbReference type="EMBL" id="HGB30508.1"/>
    </source>
</evidence>
<dbReference type="Pfam" id="PF02867">
    <property type="entry name" value="Ribonuc_red_lgC"/>
    <property type="match status" value="1"/>
</dbReference>
<evidence type="ECO:0000256" key="2">
    <source>
        <dbReference type="ARBA" id="ARBA00007405"/>
    </source>
</evidence>
<reference evidence="17" key="1">
    <citation type="journal article" date="2020" name="mSystems">
        <title>Genome- and Community-Level Interaction Insights into Carbon Utilization and Element Cycling Functions of Hydrothermarchaeota in Hydrothermal Sediment.</title>
        <authorList>
            <person name="Zhou Z."/>
            <person name="Liu Y."/>
            <person name="Xu W."/>
            <person name="Pan J."/>
            <person name="Luo Z.H."/>
            <person name="Li M."/>
        </authorList>
    </citation>
    <scope>NUCLEOTIDE SEQUENCE [LARGE SCALE GENOMIC DNA]</scope>
    <source>
        <strain evidence="17">SpSt-751</strain>
    </source>
</reference>
<evidence type="ECO:0000256" key="5">
    <source>
        <dbReference type="ARBA" id="ARBA00022628"/>
    </source>
</evidence>
<dbReference type="GO" id="GO:0000166">
    <property type="term" value="F:nucleotide binding"/>
    <property type="evidence" value="ECO:0007669"/>
    <property type="project" value="UniProtKB-KW"/>
</dbReference>
<dbReference type="PANTHER" id="PTHR43371:SF1">
    <property type="entry name" value="RIBONUCLEOSIDE-DIPHOSPHATE REDUCTASE"/>
    <property type="match status" value="1"/>
</dbReference>
<keyword evidence="9" id="KW-1015">Disulfide bond</keyword>
<proteinExistence type="inferred from homology"/>
<evidence type="ECO:0000256" key="13">
    <source>
        <dbReference type="RuleBase" id="RU364064"/>
    </source>
</evidence>
<evidence type="ECO:0000256" key="4">
    <source>
        <dbReference type="ARBA" id="ARBA00014409"/>
    </source>
</evidence>
<dbReference type="GO" id="GO:0071897">
    <property type="term" value="P:DNA biosynthetic process"/>
    <property type="evidence" value="ECO:0007669"/>
    <property type="project" value="UniProtKB-KW"/>
</dbReference>
<dbReference type="PANTHER" id="PTHR43371">
    <property type="entry name" value="VITAMIN B12-DEPENDENT RIBONUCLEOTIDE REDUCTASE"/>
    <property type="match status" value="1"/>
</dbReference>
<evidence type="ECO:0000259" key="15">
    <source>
        <dbReference type="Pfam" id="PF08471"/>
    </source>
</evidence>
<evidence type="ECO:0000256" key="7">
    <source>
        <dbReference type="ARBA" id="ARBA00022741"/>
    </source>
</evidence>
<dbReference type="NCBIfam" id="NF005122">
    <property type="entry name" value="PRK06556.1"/>
    <property type="match status" value="1"/>
</dbReference>
<dbReference type="GO" id="GO:0050897">
    <property type="term" value="F:cobalt ion binding"/>
    <property type="evidence" value="ECO:0007669"/>
    <property type="project" value="InterPro"/>
</dbReference>
<feature type="domain" description="Ribonucleotide reductase large subunit C-terminal" evidence="14">
    <location>
        <begin position="134"/>
        <end position="713"/>
    </location>
</feature>
<comment type="caution">
    <text evidence="17">The sequence shown here is derived from an EMBL/GenBank/DDBJ whole genome shotgun (WGS) entry which is preliminary data.</text>
</comment>
<evidence type="ECO:0000256" key="11">
    <source>
        <dbReference type="ARBA" id="ARBA00025437"/>
    </source>
</evidence>
<dbReference type="SUPFAM" id="SSF51998">
    <property type="entry name" value="PFL-like glycyl radical enzymes"/>
    <property type="match status" value="1"/>
</dbReference>
<evidence type="ECO:0000256" key="9">
    <source>
        <dbReference type="ARBA" id="ARBA00023157"/>
    </source>
</evidence>
<protein>
    <recommendedName>
        <fullName evidence="4 13">Vitamin B12-dependent ribonucleotide reductase</fullName>
        <ecNumber evidence="3 13">1.17.4.1</ecNumber>
    </recommendedName>
</protein>
<dbReference type="GO" id="GO:0004748">
    <property type="term" value="F:ribonucleoside-diphosphate reductase activity, thioredoxin disulfide as acceptor"/>
    <property type="evidence" value="ECO:0007669"/>
    <property type="project" value="UniProtKB-EC"/>
</dbReference>
<comment type="similarity">
    <text evidence="2 13">Belongs to the ribonucleoside diphosphate reductase class-2 family.</text>
</comment>
<dbReference type="InterPro" id="IPR013678">
    <property type="entry name" value="RNR_2_N"/>
</dbReference>
<dbReference type="InterPro" id="IPR000788">
    <property type="entry name" value="RNR_lg_C"/>
</dbReference>
<keyword evidence="8 13" id="KW-0560">Oxidoreductase</keyword>
<accession>A0A7C3WNE2</accession>
<dbReference type="Pfam" id="PF08471">
    <property type="entry name" value="Ribonuc_red_2_N"/>
    <property type="match status" value="1"/>
</dbReference>
<evidence type="ECO:0000256" key="10">
    <source>
        <dbReference type="ARBA" id="ARBA00023285"/>
    </source>
</evidence>
<comment type="function">
    <text evidence="11 13">Catalyzes the reduction of ribonucleotides to deoxyribonucleotides. May function to provide a pool of deoxyribonucleotide precursors for DNA repair during oxygen limitation and/or for immediate growth after restoration of oxygen.</text>
</comment>
<dbReference type="EMBL" id="DTGA01000036">
    <property type="protein sequence ID" value="HGB30508.1"/>
    <property type="molecule type" value="Genomic_DNA"/>
</dbReference>
<comment type="catalytic activity">
    <reaction evidence="12 13">
        <text>a 2'-deoxyribonucleoside 5'-diphosphate + [thioredoxin]-disulfide + H2O = a ribonucleoside 5'-diphosphate + [thioredoxin]-dithiol</text>
        <dbReference type="Rhea" id="RHEA:23252"/>
        <dbReference type="Rhea" id="RHEA-COMP:10698"/>
        <dbReference type="Rhea" id="RHEA-COMP:10700"/>
        <dbReference type="ChEBI" id="CHEBI:15377"/>
        <dbReference type="ChEBI" id="CHEBI:29950"/>
        <dbReference type="ChEBI" id="CHEBI:50058"/>
        <dbReference type="ChEBI" id="CHEBI:57930"/>
        <dbReference type="ChEBI" id="CHEBI:73316"/>
        <dbReference type="EC" id="1.17.4.1"/>
    </reaction>
</comment>
<dbReference type="NCBIfam" id="TIGR02504">
    <property type="entry name" value="NrdJ_Z"/>
    <property type="match status" value="1"/>
</dbReference>
<organism evidence="17">
    <name type="scientific">Dictyoglomus turgidum</name>
    <dbReference type="NCBI Taxonomy" id="513050"/>
    <lineage>
        <taxon>Bacteria</taxon>
        <taxon>Pseudomonadati</taxon>
        <taxon>Dictyoglomota</taxon>
        <taxon>Dictyoglomia</taxon>
        <taxon>Dictyoglomales</taxon>
        <taxon>Dictyoglomaceae</taxon>
        <taxon>Dictyoglomus</taxon>
    </lineage>
</organism>